<accession>A0AAN9TVH9</accession>
<dbReference type="AlphaFoldDB" id="A0AAN9TVH9"/>
<keyword evidence="2" id="KW-1185">Reference proteome</keyword>
<name>A0AAN9TVH9_9HEMI</name>
<proteinExistence type="predicted"/>
<sequence length="257" mass="29289">MPLRNKISGITATESRIAHIEAGNHEIVFSVVYEPTTTFLGSLTVDIFIKAFEQLSVATWYRLHSTFVSRIVQSSTSCFLVRPLYTFQFIPQLITDGLGRLLNKFRCWCKKHEQAHTTSRSQQRQQQQLFDRTTKVEAMSAAVTATTTTTTTRSLIQSNIQNVIFMSRDLPQVKCQQMRVQSLRELLKYEICDAAPEAVPPIASLRIDIIIPNRNGNPTESKQYILIYLFQNLVLFVKKERASDAMKVEIKVGIESL</sequence>
<organism evidence="1 2">
    <name type="scientific">Parthenolecanium corni</name>
    <dbReference type="NCBI Taxonomy" id="536013"/>
    <lineage>
        <taxon>Eukaryota</taxon>
        <taxon>Metazoa</taxon>
        <taxon>Ecdysozoa</taxon>
        <taxon>Arthropoda</taxon>
        <taxon>Hexapoda</taxon>
        <taxon>Insecta</taxon>
        <taxon>Pterygota</taxon>
        <taxon>Neoptera</taxon>
        <taxon>Paraneoptera</taxon>
        <taxon>Hemiptera</taxon>
        <taxon>Sternorrhyncha</taxon>
        <taxon>Coccoidea</taxon>
        <taxon>Coccidae</taxon>
        <taxon>Parthenolecanium</taxon>
    </lineage>
</organism>
<dbReference type="Proteomes" id="UP001367676">
    <property type="component" value="Unassembled WGS sequence"/>
</dbReference>
<comment type="caution">
    <text evidence="1">The sequence shown here is derived from an EMBL/GenBank/DDBJ whole genome shotgun (WGS) entry which is preliminary data.</text>
</comment>
<gene>
    <name evidence="1" type="ORF">V9T40_006939</name>
</gene>
<protein>
    <submittedName>
        <fullName evidence="1">Uncharacterized protein</fullName>
    </submittedName>
</protein>
<reference evidence="1 2" key="1">
    <citation type="submission" date="2024-03" db="EMBL/GenBank/DDBJ databases">
        <title>Adaptation during the transition from Ophiocordyceps entomopathogen to insect associate is accompanied by gene loss and intensified selection.</title>
        <authorList>
            <person name="Ward C.M."/>
            <person name="Onetto C.A."/>
            <person name="Borneman A.R."/>
        </authorList>
    </citation>
    <scope>NUCLEOTIDE SEQUENCE [LARGE SCALE GENOMIC DNA]</scope>
    <source>
        <strain evidence="1">AWRI1</strain>
        <tissue evidence="1">Single Adult Female</tissue>
    </source>
</reference>
<evidence type="ECO:0000313" key="1">
    <source>
        <dbReference type="EMBL" id="KAK7605081.1"/>
    </source>
</evidence>
<evidence type="ECO:0000313" key="2">
    <source>
        <dbReference type="Proteomes" id="UP001367676"/>
    </source>
</evidence>
<dbReference type="EMBL" id="JBBCAQ010000002">
    <property type="protein sequence ID" value="KAK7605081.1"/>
    <property type="molecule type" value="Genomic_DNA"/>
</dbReference>